<evidence type="ECO:0000313" key="4">
    <source>
        <dbReference type="Proteomes" id="UP000612055"/>
    </source>
</evidence>
<proteinExistence type="predicted"/>
<dbReference type="Proteomes" id="UP000612055">
    <property type="component" value="Unassembled WGS sequence"/>
</dbReference>
<evidence type="ECO:0000259" key="2">
    <source>
        <dbReference type="PROSITE" id="PS50053"/>
    </source>
</evidence>
<feature type="domain" description="Ubiquitin-like" evidence="2">
    <location>
        <begin position="984"/>
        <end position="1052"/>
    </location>
</feature>
<accession>A0A835Y389</accession>
<feature type="compositionally biased region" description="Basic and acidic residues" evidence="1">
    <location>
        <begin position="1"/>
        <end position="10"/>
    </location>
</feature>
<feature type="compositionally biased region" description="Low complexity" evidence="1">
    <location>
        <begin position="834"/>
        <end position="874"/>
    </location>
</feature>
<comment type="caution">
    <text evidence="3">The sequence shown here is derived from an EMBL/GenBank/DDBJ whole genome shotgun (WGS) entry which is preliminary data.</text>
</comment>
<gene>
    <name evidence="3" type="ORF">HYH03_008069</name>
</gene>
<organism evidence="3 4">
    <name type="scientific">Edaphochlamys debaryana</name>
    <dbReference type="NCBI Taxonomy" id="47281"/>
    <lineage>
        <taxon>Eukaryota</taxon>
        <taxon>Viridiplantae</taxon>
        <taxon>Chlorophyta</taxon>
        <taxon>core chlorophytes</taxon>
        <taxon>Chlorophyceae</taxon>
        <taxon>CS clade</taxon>
        <taxon>Chlamydomonadales</taxon>
        <taxon>Chlamydomonadales incertae sedis</taxon>
        <taxon>Edaphochlamys</taxon>
    </lineage>
</organism>
<reference evidence="3" key="1">
    <citation type="journal article" date="2020" name="bioRxiv">
        <title>Comparative genomics of Chlamydomonas.</title>
        <authorList>
            <person name="Craig R.J."/>
            <person name="Hasan A.R."/>
            <person name="Ness R.W."/>
            <person name="Keightley P.D."/>
        </authorList>
    </citation>
    <scope>NUCLEOTIDE SEQUENCE</scope>
    <source>
        <strain evidence="3">CCAP 11/70</strain>
    </source>
</reference>
<name>A0A835Y389_9CHLO</name>
<feature type="region of interest" description="Disordered" evidence="1">
    <location>
        <begin position="1"/>
        <end position="22"/>
    </location>
</feature>
<dbReference type="InterPro" id="IPR029071">
    <property type="entry name" value="Ubiquitin-like_domsf"/>
</dbReference>
<dbReference type="OrthoDB" id="442921at2759"/>
<sequence length="1054" mass="103037">MPPESRRERGAGGGGGSASGAAASSGAAAASLLPADLRAAHRELPRFADALVPPVGKGAPGHCSRLSPMKKHELNICLTRLQLPLDALPVLSAPHAAAVAELLSQEPATAAALLTLQAAALRPNADDGPECLGIMAGRMAATTVACTFLAKAAPLPPSRHALPVLRFARAMLRAQPFHGISRLLAEVAAALEAGRAGGGGNGGGGGAGPSRGGSISGSGTGSSSGGGRRSGGGAGHSNGGSGAGSSSGGGFSSGGGAGHSNGGGAGSRSGGGAAASSGGGAGLALTPAYWADLILGGSIAAAHYLLGLESDAAEEADSPPPSGRADRSLGDGGRAAERAACLEEFARGLAESGFLEHAMRLTLASGPARLIWAPPPSPEYAAARSTSPAAAAHLRSTLSGRCVQTAVLVYGVGTLRVADRGPSYGLPAELQTAGLALMGKDDDGGRGLDPIALQLLLHQLASGSTLPPPGPGASLELALRVGRVALGTAAARIRRKTLESLDSNGLRPPELAMPLTLGISEAVRLAAGALSCGRRLLPRQRPSPRLEAQMAEWWRLAVLAATFGVREPEGSLRQRWGLVTEPLIAVWPDGRLDLDALPPAAPPKLAAALAGGLLLTLCTFITSASPPDLPAVFMACEEGRSDGRGFALFLVPLLAYGDLGVCCKLLAALGRLGMAGASGGSAGAAGSAPGHGPRDATGPYMRASKVFFREAAAAILRCNGLADMPAGGSGGAAAAVPASSAAAGQPAATTTGSSAAVAGASATSSSTASAAGLVQGAARMLGEDFGLSLGLEARAGSAATKVPAAAAGAASVRSIAGVGAGSSAAAPAPEPDGADTASAAAAAPAPDGAGCSTATAAGSRQPATPTAEAAAAVSEAVEAPPPHLLQFRQLYGLAVGVWGVASEFGSPGSQGIAPSTADVAAARVAHAVAATSASSSSSASASGSASAELAQALSRQLAAERGGSGRAAALRWSGRGGSGTGRAQDGSEVQFKIKKTTKLEKVFNAYAQKKGMDVKELRFVADGNVLGTELTAGDAGLEDGDVIDAMVTQVGGCR</sequence>
<dbReference type="AlphaFoldDB" id="A0A835Y389"/>
<keyword evidence="4" id="KW-1185">Reference proteome</keyword>
<feature type="region of interest" description="Disordered" evidence="1">
    <location>
        <begin position="821"/>
        <end position="874"/>
    </location>
</feature>
<dbReference type="PROSITE" id="PS50053">
    <property type="entry name" value="UBIQUITIN_2"/>
    <property type="match status" value="1"/>
</dbReference>
<evidence type="ECO:0000256" key="1">
    <source>
        <dbReference type="SAM" id="MobiDB-lite"/>
    </source>
</evidence>
<dbReference type="SUPFAM" id="SSF54236">
    <property type="entry name" value="Ubiquitin-like"/>
    <property type="match status" value="1"/>
</dbReference>
<dbReference type="Pfam" id="PF11976">
    <property type="entry name" value="Rad60-SLD"/>
    <property type="match status" value="1"/>
</dbReference>
<dbReference type="EMBL" id="JAEHOE010000035">
    <property type="protein sequence ID" value="KAG2493853.1"/>
    <property type="molecule type" value="Genomic_DNA"/>
</dbReference>
<dbReference type="Gene3D" id="3.10.20.90">
    <property type="entry name" value="Phosphatidylinositol 3-kinase Catalytic Subunit, Chain A, domain 1"/>
    <property type="match status" value="1"/>
</dbReference>
<dbReference type="PANTHER" id="PTHR10562">
    <property type="entry name" value="SMALL UBIQUITIN-RELATED MODIFIER"/>
    <property type="match status" value="1"/>
</dbReference>
<dbReference type="InterPro" id="IPR000626">
    <property type="entry name" value="Ubiquitin-like_dom"/>
</dbReference>
<evidence type="ECO:0000313" key="3">
    <source>
        <dbReference type="EMBL" id="KAG2493853.1"/>
    </source>
</evidence>
<feature type="region of interest" description="Disordered" evidence="1">
    <location>
        <begin position="199"/>
        <end position="277"/>
    </location>
</feature>
<dbReference type="InterPro" id="IPR022617">
    <property type="entry name" value="Rad60/SUMO-like_dom"/>
</dbReference>
<protein>
    <recommendedName>
        <fullName evidence="2">Ubiquitin-like domain-containing protein</fullName>
    </recommendedName>
</protein>